<sequence length="283" mass="30803">MGGKLAKVKSIIGLGGPEYRTGLVLSGGGARGFAHAGALKALEEMGIRPDILAGVSAGSVAAVMYAAGISPERMLELFLNARFSDFCELGIPKDGFFSLDRFRAFLRKNIPYANLEDLPIPVTVGATDLDNGKKIAFTSGRLDEVVAASCSIPIVFKPIRVNGIRCVDGGVLHNLPAWTIRDKCKYLIAVNCSPLTKTTVKNTLIDIAFRSYELMAKTNTVPDTEICDIVIRTDEIARYKAFNLKQIRQVYESGYRDTMNFLLANGFRRPGTAATELSTTDRQ</sequence>
<dbReference type="CDD" id="cd07205">
    <property type="entry name" value="Pat_PNPLA6_PNPLA7_NTE1_like"/>
    <property type="match status" value="1"/>
</dbReference>
<dbReference type="InterPro" id="IPR050301">
    <property type="entry name" value="NTE"/>
</dbReference>
<dbReference type="Pfam" id="PF01734">
    <property type="entry name" value="Patatin"/>
    <property type="match status" value="1"/>
</dbReference>
<feature type="short sequence motif" description="GXGXXG" evidence="4">
    <location>
        <begin position="27"/>
        <end position="32"/>
    </location>
</feature>
<dbReference type="Proteomes" id="UP000244925">
    <property type="component" value="Unassembled WGS sequence"/>
</dbReference>
<comment type="caution">
    <text evidence="6">The sequence shown here is derived from an EMBL/GenBank/DDBJ whole genome shotgun (WGS) entry which is preliminary data.</text>
</comment>
<dbReference type="AlphaFoldDB" id="A0A2V1IW62"/>
<dbReference type="PANTHER" id="PTHR14226">
    <property type="entry name" value="NEUROPATHY TARGET ESTERASE/SWISS CHEESE D.MELANOGASTER"/>
    <property type="match status" value="1"/>
</dbReference>
<evidence type="ECO:0000256" key="4">
    <source>
        <dbReference type="PROSITE-ProRule" id="PRU01161"/>
    </source>
</evidence>
<feature type="active site" description="Proton acceptor" evidence="4">
    <location>
        <position position="168"/>
    </location>
</feature>
<dbReference type="Gene3D" id="3.40.1090.10">
    <property type="entry name" value="Cytosolic phospholipase A2 catalytic domain"/>
    <property type="match status" value="2"/>
</dbReference>
<evidence type="ECO:0000256" key="3">
    <source>
        <dbReference type="ARBA" id="ARBA00023098"/>
    </source>
</evidence>
<dbReference type="GeneID" id="93425234"/>
<feature type="short sequence motif" description="DGA/G" evidence="4">
    <location>
        <begin position="168"/>
        <end position="170"/>
    </location>
</feature>
<feature type="domain" description="PNPLA" evidence="5">
    <location>
        <begin position="23"/>
        <end position="181"/>
    </location>
</feature>
<dbReference type="RefSeq" id="WP_107036702.1">
    <property type="nucleotide sequence ID" value="NZ_CAOLHR010000012.1"/>
</dbReference>
<dbReference type="GO" id="GO:0016787">
    <property type="term" value="F:hydrolase activity"/>
    <property type="evidence" value="ECO:0007669"/>
    <property type="project" value="UniProtKB-UniRule"/>
</dbReference>
<dbReference type="SUPFAM" id="SSF52151">
    <property type="entry name" value="FabD/lysophospholipase-like"/>
    <property type="match status" value="1"/>
</dbReference>
<reference evidence="7" key="1">
    <citation type="submission" date="2018-02" db="EMBL/GenBank/DDBJ databases">
        <authorList>
            <person name="Clavel T."/>
            <person name="Strowig T."/>
        </authorList>
    </citation>
    <scope>NUCLEOTIDE SEQUENCE [LARGE SCALE GENOMIC DNA]</scope>
    <source>
        <strain evidence="7">DSM 100764</strain>
    </source>
</reference>
<dbReference type="PANTHER" id="PTHR14226:SF78">
    <property type="entry name" value="SLR0060 PROTEIN"/>
    <property type="match status" value="1"/>
</dbReference>
<evidence type="ECO:0000256" key="1">
    <source>
        <dbReference type="ARBA" id="ARBA00022801"/>
    </source>
</evidence>
<dbReference type="InterPro" id="IPR002641">
    <property type="entry name" value="PNPLA_dom"/>
</dbReference>
<keyword evidence="7" id="KW-1185">Reference proteome</keyword>
<keyword evidence="3 4" id="KW-0443">Lipid metabolism</keyword>
<keyword evidence="2 4" id="KW-0442">Lipid degradation</keyword>
<feature type="short sequence motif" description="GXSXG" evidence="4">
    <location>
        <begin position="54"/>
        <end position="58"/>
    </location>
</feature>
<dbReference type="PROSITE" id="PS51635">
    <property type="entry name" value="PNPLA"/>
    <property type="match status" value="1"/>
</dbReference>
<dbReference type="GO" id="GO:0016042">
    <property type="term" value="P:lipid catabolic process"/>
    <property type="evidence" value="ECO:0007669"/>
    <property type="project" value="UniProtKB-UniRule"/>
</dbReference>
<accession>A0A2V1IW62</accession>
<evidence type="ECO:0000259" key="5">
    <source>
        <dbReference type="PROSITE" id="PS51635"/>
    </source>
</evidence>
<name>A0A2V1IW62_9BACT</name>
<evidence type="ECO:0000313" key="6">
    <source>
        <dbReference type="EMBL" id="PWB06372.1"/>
    </source>
</evidence>
<gene>
    <name evidence="6" type="ORF">C5O25_10540</name>
</gene>
<evidence type="ECO:0000256" key="2">
    <source>
        <dbReference type="ARBA" id="ARBA00022963"/>
    </source>
</evidence>
<protein>
    <submittedName>
        <fullName evidence="6">Phospholipase</fullName>
    </submittedName>
</protein>
<keyword evidence="1 4" id="KW-0378">Hydrolase</keyword>
<organism evidence="6 7">
    <name type="scientific">Paramuribaculum intestinale</name>
    <dbReference type="NCBI Taxonomy" id="2094151"/>
    <lineage>
        <taxon>Bacteria</taxon>
        <taxon>Pseudomonadati</taxon>
        <taxon>Bacteroidota</taxon>
        <taxon>Bacteroidia</taxon>
        <taxon>Bacteroidales</taxon>
        <taxon>Muribaculaceae</taxon>
        <taxon>Paramuribaculum</taxon>
    </lineage>
</organism>
<proteinExistence type="predicted"/>
<dbReference type="EMBL" id="PUBV01000026">
    <property type="protein sequence ID" value="PWB06372.1"/>
    <property type="molecule type" value="Genomic_DNA"/>
</dbReference>
<dbReference type="InterPro" id="IPR016035">
    <property type="entry name" value="Acyl_Trfase/lysoPLipase"/>
</dbReference>
<evidence type="ECO:0000313" key="7">
    <source>
        <dbReference type="Proteomes" id="UP000244925"/>
    </source>
</evidence>
<feature type="active site" description="Nucleophile" evidence="4">
    <location>
        <position position="56"/>
    </location>
</feature>